<evidence type="ECO:0000313" key="1">
    <source>
        <dbReference type="EMBL" id="ASZ50649.1"/>
    </source>
</evidence>
<dbReference type="PANTHER" id="PTHR35868:SF4">
    <property type="entry name" value="DUF2804 DOMAIN-CONTAINING PROTEIN"/>
    <property type="match status" value="1"/>
</dbReference>
<dbReference type="AlphaFoldDB" id="A0A249W226"/>
<gene>
    <name evidence="1" type="ORF">YA91_05205</name>
</gene>
<name>A0A249W226_VIBPH</name>
<dbReference type="SUPFAM" id="SSF159245">
    <property type="entry name" value="AttH-like"/>
    <property type="match status" value="1"/>
</dbReference>
<dbReference type="Pfam" id="PF10974">
    <property type="entry name" value="DUF2804"/>
    <property type="match status" value="1"/>
</dbReference>
<dbReference type="InterPro" id="IPR021243">
    <property type="entry name" value="DUF2804"/>
</dbReference>
<dbReference type="EMBL" id="CP023247">
    <property type="protein sequence ID" value="ASZ50649.1"/>
    <property type="molecule type" value="Genomic_DNA"/>
</dbReference>
<proteinExistence type="predicted"/>
<protein>
    <submittedName>
        <fullName evidence="1">DUF2804 domain-containing protein</fullName>
    </submittedName>
</protein>
<accession>A0A249W226</accession>
<organism evidence="1">
    <name type="scientific">Vibrio parahaemolyticus</name>
    <dbReference type="NCBI Taxonomy" id="670"/>
    <lineage>
        <taxon>Bacteria</taxon>
        <taxon>Pseudomonadati</taxon>
        <taxon>Pseudomonadota</taxon>
        <taxon>Gammaproteobacteria</taxon>
        <taxon>Vibrionales</taxon>
        <taxon>Vibrionaceae</taxon>
        <taxon>Vibrio</taxon>
    </lineage>
</organism>
<dbReference type="PANTHER" id="PTHR35868">
    <property type="entry name" value="DUF2804 DOMAIN-CONTAINING PROTEIN-RELATED"/>
    <property type="match status" value="1"/>
</dbReference>
<reference evidence="1" key="1">
    <citation type="submission" date="2017-09" db="EMBL/GenBank/DDBJ databases">
        <authorList>
            <person name="Ehlers B."/>
            <person name="Leendertz F.H."/>
        </authorList>
    </citation>
    <scope>NUCLEOTIDE SEQUENCE</scope>
    <source>
        <strain evidence="1">MAVP-26</strain>
    </source>
</reference>
<sequence length="343" mass="39215">MISKVRIMDVIKPLDSFIQQDGMPVFGHLSAIPRSLDLESFQYLNEMGNPVSKWRKHFDYKQFQFVSLVTPDYVVGIAIADIRYLASGFCYLFDIKRNALTEQQWLKPCQLGYQTQPSSWLSKAHLANNTIQFSIEEGQWHVQFVTPSVNANITLRPQPQSLPLMLSTPTGYSGWTYTQKHNALTVTGNLFILGEEQDLSQVAAGYDFSAGYMRRETSWRWASINHKDGDKSLGLNLAAGVNETGFCENVLWVDGERHLLNPVQFQFSRQNPRTDWRITSEDGCVDLVFEPINQRSEKKNFWFLKSNFRQYIGHFSGLVVDGNGSKHELDGVVGLTEDHYAKW</sequence>